<dbReference type="AlphaFoldDB" id="A0A7I7T6M2"/>
<sequence>MLTTTLDGLWVLQVLSGIEVVAPELGLRPHLPSIETREMALAHPVADELRAAGVITDAGAVDDAVLEWLTVLSRRDIALLVYAQTPVQGTEPERVLLARFAQWWVVLERNGILVRLSGVGTATSEESAGMLINAQIVRLCGEMRAASLRPVTLDVPELLAAVHDQASLRSFLLDQRFDGDQVTMLTLAADTERSAQASVVAIQSGMPSGPARSHIDRGAVTIIDTPQGRLVSEHVTRGGKSWMIVSPGSAANIASAVLKMVRRLPAEDEWFSHRKVV</sequence>
<keyword evidence="3" id="KW-0963">Cytoplasm</keyword>
<evidence type="ECO:0000313" key="6">
    <source>
        <dbReference type="Proteomes" id="UP000467148"/>
    </source>
</evidence>
<evidence type="ECO:0000256" key="1">
    <source>
        <dbReference type="ARBA" id="ARBA00004496"/>
    </source>
</evidence>
<accession>A0A7I7T6M2</accession>
<gene>
    <name evidence="5" type="primary">espG2</name>
    <name evidence="5" type="ORF">MHEL_23840</name>
</gene>
<comment type="similarity">
    <text evidence="2">Belongs to the EspG family.</text>
</comment>
<comment type="subcellular location">
    <subcellularLocation>
        <location evidence="1">Cytoplasm</location>
    </subcellularLocation>
</comment>
<dbReference type="KEGG" id="mhev:MHEL_23840"/>
<dbReference type="RefSeq" id="WP_163747701.1">
    <property type="nucleotide sequence ID" value="NZ_AP022596.1"/>
</dbReference>
<evidence type="ECO:0000256" key="3">
    <source>
        <dbReference type="ARBA" id="ARBA00022490"/>
    </source>
</evidence>
<proteinExistence type="inferred from homology"/>
<dbReference type="EMBL" id="AP022596">
    <property type="protein sequence ID" value="BBY64141.1"/>
    <property type="molecule type" value="Genomic_DNA"/>
</dbReference>
<dbReference type="GO" id="GO:0005737">
    <property type="term" value="C:cytoplasm"/>
    <property type="evidence" value="ECO:0007669"/>
    <property type="project" value="UniProtKB-SubCell"/>
</dbReference>
<evidence type="ECO:0000313" key="5">
    <source>
        <dbReference type="EMBL" id="BBY64141.1"/>
    </source>
</evidence>
<dbReference type="InterPro" id="IPR025734">
    <property type="entry name" value="EspG"/>
</dbReference>
<organism evidence="5 6">
    <name type="scientific">Mycolicibacterium helvum</name>
    <dbReference type="NCBI Taxonomy" id="1534349"/>
    <lineage>
        <taxon>Bacteria</taxon>
        <taxon>Bacillati</taxon>
        <taxon>Actinomycetota</taxon>
        <taxon>Actinomycetes</taxon>
        <taxon>Mycobacteriales</taxon>
        <taxon>Mycobacteriaceae</taxon>
        <taxon>Mycolicibacterium</taxon>
    </lineage>
</organism>
<keyword evidence="4" id="KW-0143">Chaperone</keyword>
<evidence type="ECO:0000256" key="4">
    <source>
        <dbReference type="ARBA" id="ARBA00023186"/>
    </source>
</evidence>
<dbReference type="Pfam" id="PF14011">
    <property type="entry name" value="ESX-1_EspG"/>
    <property type="match status" value="1"/>
</dbReference>
<protein>
    <submittedName>
        <fullName evidence="5">ESX-2 secretion-associated protein EspG2</fullName>
    </submittedName>
</protein>
<keyword evidence="6" id="KW-1185">Reference proteome</keyword>
<evidence type="ECO:0000256" key="2">
    <source>
        <dbReference type="ARBA" id="ARBA00006411"/>
    </source>
</evidence>
<reference evidence="5 6" key="1">
    <citation type="journal article" date="2019" name="Emerg. Microbes Infect.">
        <title>Comprehensive subspecies identification of 175 nontuberculous mycobacteria species based on 7547 genomic profiles.</title>
        <authorList>
            <person name="Matsumoto Y."/>
            <person name="Kinjo T."/>
            <person name="Motooka D."/>
            <person name="Nabeya D."/>
            <person name="Jung N."/>
            <person name="Uechi K."/>
            <person name="Horii T."/>
            <person name="Iida T."/>
            <person name="Fujita J."/>
            <person name="Nakamura S."/>
        </authorList>
    </citation>
    <scope>NUCLEOTIDE SEQUENCE [LARGE SCALE GENOMIC DNA]</scope>
    <source>
        <strain evidence="5 6">JCM 30396</strain>
    </source>
</reference>
<name>A0A7I7T6M2_9MYCO</name>
<dbReference type="Proteomes" id="UP000467148">
    <property type="component" value="Chromosome"/>
</dbReference>